<keyword evidence="2" id="KW-0812">Transmembrane</keyword>
<feature type="compositionally biased region" description="Low complexity" evidence="1">
    <location>
        <begin position="111"/>
        <end position="122"/>
    </location>
</feature>
<organism evidence="3 4">
    <name type="scientific">Pseudopithomyces chartarum</name>
    <dbReference type="NCBI Taxonomy" id="1892770"/>
    <lineage>
        <taxon>Eukaryota</taxon>
        <taxon>Fungi</taxon>
        <taxon>Dikarya</taxon>
        <taxon>Ascomycota</taxon>
        <taxon>Pezizomycotina</taxon>
        <taxon>Dothideomycetes</taxon>
        <taxon>Pleosporomycetidae</taxon>
        <taxon>Pleosporales</taxon>
        <taxon>Massarineae</taxon>
        <taxon>Didymosphaeriaceae</taxon>
        <taxon>Pseudopithomyces</taxon>
    </lineage>
</organism>
<dbReference type="Proteomes" id="UP001280581">
    <property type="component" value="Unassembled WGS sequence"/>
</dbReference>
<evidence type="ECO:0000256" key="1">
    <source>
        <dbReference type="SAM" id="MobiDB-lite"/>
    </source>
</evidence>
<feature type="region of interest" description="Disordered" evidence="1">
    <location>
        <begin position="298"/>
        <end position="320"/>
    </location>
</feature>
<evidence type="ECO:0000313" key="3">
    <source>
        <dbReference type="EMBL" id="KAK3208050.1"/>
    </source>
</evidence>
<feature type="compositionally biased region" description="Acidic residues" evidence="1">
    <location>
        <begin position="15"/>
        <end position="24"/>
    </location>
</feature>
<keyword evidence="4" id="KW-1185">Reference proteome</keyword>
<feature type="compositionally biased region" description="Basic and acidic residues" evidence="1">
    <location>
        <begin position="47"/>
        <end position="60"/>
    </location>
</feature>
<gene>
    <name evidence="3" type="ORF">GRF29_96g1242361</name>
</gene>
<feature type="transmembrane region" description="Helical" evidence="2">
    <location>
        <begin position="520"/>
        <end position="541"/>
    </location>
</feature>
<feature type="region of interest" description="Disordered" evidence="1">
    <location>
        <begin position="183"/>
        <end position="210"/>
    </location>
</feature>
<feature type="transmembrane region" description="Helical" evidence="2">
    <location>
        <begin position="562"/>
        <end position="586"/>
    </location>
</feature>
<keyword evidence="2" id="KW-0472">Membrane</keyword>
<feature type="region of interest" description="Disordered" evidence="1">
    <location>
        <begin position="1"/>
        <end position="129"/>
    </location>
</feature>
<keyword evidence="2" id="KW-1133">Transmembrane helix</keyword>
<proteinExistence type="predicted"/>
<evidence type="ECO:0000256" key="2">
    <source>
        <dbReference type="SAM" id="Phobius"/>
    </source>
</evidence>
<protein>
    <submittedName>
        <fullName evidence="3">Uncharacterized protein</fullName>
    </submittedName>
</protein>
<accession>A0AAN6LZ76</accession>
<dbReference type="AlphaFoldDB" id="A0AAN6LZ76"/>
<evidence type="ECO:0000313" key="4">
    <source>
        <dbReference type="Proteomes" id="UP001280581"/>
    </source>
</evidence>
<name>A0AAN6LZ76_9PLEO</name>
<comment type="caution">
    <text evidence="3">The sequence shown here is derived from an EMBL/GenBank/DDBJ whole genome shotgun (WGS) entry which is preliminary data.</text>
</comment>
<reference evidence="3 4" key="1">
    <citation type="submission" date="2021-02" db="EMBL/GenBank/DDBJ databases">
        <title>Genome assembly of Pseudopithomyces chartarum.</title>
        <authorList>
            <person name="Jauregui R."/>
            <person name="Singh J."/>
            <person name="Voisey C."/>
        </authorList>
    </citation>
    <scope>NUCLEOTIDE SEQUENCE [LARGE SCALE GENOMIC DNA]</scope>
    <source>
        <strain evidence="3 4">AGR01</strain>
    </source>
</reference>
<feature type="compositionally biased region" description="Polar residues" evidence="1">
    <location>
        <begin position="183"/>
        <end position="198"/>
    </location>
</feature>
<dbReference type="EMBL" id="WVTA01000008">
    <property type="protein sequence ID" value="KAK3208050.1"/>
    <property type="molecule type" value="Genomic_DNA"/>
</dbReference>
<sequence>MVQGNQLGTDFLDLSSDDDSDWVDENATRDFEEVEGLSNRTSGGTFEGKDEDRRRDKESEYLTALPPFNQIPAHDSATDELSTPVRRPPSQARQLSVKRYDRAAVVHNRGSPRSSLLSEASSDAMPQPLNVPRTLSQNLDGVELEFGQSNSSQAAHQRTPSEVESIRMNAFLNAHYATLHAIDSQQNSPPGQNLSFPESTRDGGVSEGKQGKHIRLLSPIQTTHEPDRPAHLPSHFIKTLYPFTAKKEFPPPKTRPRAAWAEATPEHESNKGIHILGIANDSEYDPRTRLERNIDAQGLTRYPPDPIVNPTKQERWNSARSTNSARESVIWLSLRRNSRLSGVADRLEQITIPDDLIKSEAKAQPSPTFKPEVRHISVDFDDMYFAQELRSAYRKLAGPRVLRMISARKLMYIRLSQISAWSGSYIPLGLHEEAGTLLAAGGGLDTLSDSSSPFTEHGLLDIYRRPKGGKVRYTWVHWARRVAASNRLSHARSEEGVEEQDSSREITTIQFVHAFSPFKILSVLVFMMCLPLAATILYIFFGDSVWRGQMDRERAEKVTPGILLGVFVGGFESVLFGAWIMGSWMWL</sequence>